<dbReference type="Pfam" id="PF02519">
    <property type="entry name" value="Auxin_inducible"/>
    <property type="match status" value="1"/>
</dbReference>
<dbReference type="InterPro" id="IPR003676">
    <property type="entry name" value="SAUR_fam"/>
</dbReference>
<dbReference type="OrthoDB" id="1936278at2759"/>
<comment type="caution">
    <text evidence="2">The sequence shown here is derived from an EMBL/GenBank/DDBJ whole genome shotgun (WGS) entry which is preliminary data.</text>
</comment>
<dbReference type="Proteomes" id="UP000652761">
    <property type="component" value="Unassembled WGS sequence"/>
</dbReference>
<sequence length="151" mass="16382">MISSRRLAQMARKWLRAAATGRKSIVFHKRGGATEVDSDACSTAAPARKGYFVVYSCDGQRFEVPLACLKSVVFGELLKMFEELFGLPGAARITLSCDAAFVRSVVSCQRRRSSTETERALLASMATLSCSVTLAPCSLLLNQLPQVVCGR</sequence>
<protein>
    <submittedName>
        <fullName evidence="2">Uncharacterized protein</fullName>
    </submittedName>
</protein>
<proteinExistence type="inferred from homology"/>
<dbReference type="PANTHER" id="PTHR31175">
    <property type="entry name" value="AUXIN-RESPONSIVE FAMILY PROTEIN"/>
    <property type="match status" value="1"/>
</dbReference>
<name>A0A843XDX5_COLES</name>
<accession>A0A843XDX5</accession>
<dbReference type="EMBL" id="NMUH01007508">
    <property type="protein sequence ID" value="MQM17397.1"/>
    <property type="molecule type" value="Genomic_DNA"/>
</dbReference>
<evidence type="ECO:0000313" key="2">
    <source>
        <dbReference type="EMBL" id="MQM17397.1"/>
    </source>
</evidence>
<comment type="similarity">
    <text evidence="1">Belongs to the ARG7 family.</text>
</comment>
<dbReference type="PANTHER" id="PTHR31175:SF120">
    <property type="entry name" value="OS09G0547100 PROTEIN"/>
    <property type="match status" value="1"/>
</dbReference>
<gene>
    <name evidence="2" type="ORF">Taro_050368</name>
</gene>
<organism evidence="2 3">
    <name type="scientific">Colocasia esculenta</name>
    <name type="common">Wild taro</name>
    <name type="synonym">Arum esculentum</name>
    <dbReference type="NCBI Taxonomy" id="4460"/>
    <lineage>
        <taxon>Eukaryota</taxon>
        <taxon>Viridiplantae</taxon>
        <taxon>Streptophyta</taxon>
        <taxon>Embryophyta</taxon>
        <taxon>Tracheophyta</taxon>
        <taxon>Spermatophyta</taxon>
        <taxon>Magnoliopsida</taxon>
        <taxon>Liliopsida</taxon>
        <taxon>Araceae</taxon>
        <taxon>Aroideae</taxon>
        <taxon>Colocasieae</taxon>
        <taxon>Colocasia</taxon>
    </lineage>
</organism>
<dbReference type="GO" id="GO:0009733">
    <property type="term" value="P:response to auxin"/>
    <property type="evidence" value="ECO:0007669"/>
    <property type="project" value="InterPro"/>
</dbReference>
<evidence type="ECO:0000313" key="3">
    <source>
        <dbReference type="Proteomes" id="UP000652761"/>
    </source>
</evidence>
<reference evidence="2" key="1">
    <citation type="submission" date="2017-07" db="EMBL/GenBank/DDBJ databases">
        <title>Taro Niue Genome Assembly and Annotation.</title>
        <authorList>
            <person name="Atibalentja N."/>
            <person name="Keating K."/>
            <person name="Fields C.J."/>
        </authorList>
    </citation>
    <scope>NUCLEOTIDE SEQUENCE</scope>
    <source>
        <strain evidence="2">Niue_2</strain>
        <tissue evidence="2">Leaf</tissue>
    </source>
</reference>
<dbReference type="AlphaFoldDB" id="A0A843XDX5"/>
<keyword evidence="3" id="KW-1185">Reference proteome</keyword>
<evidence type="ECO:0000256" key="1">
    <source>
        <dbReference type="ARBA" id="ARBA00006974"/>
    </source>
</evidence>